<name>A0ABU7LE92_9NOCA</name>
<comment type="caution">
    <text evidence="1">The sequence shown here is derived from an EMBL/GenBank/DDBJ whole genome shotgun (WGS) entry which is preliminary data.</text>
</comment>
<accession>A0ABU7LE92</accession>
<evidence type="ECO:0008006" key="3">
    <source>
        <dbReference type="Google" id="ProtNLM"/>
    </source>
</evidence>
<evidence type="ECO:0000313" key="2">
    <source>
        <dbReference type="Proteomes" id="UP001336020"/>
    </source>
</evidence>
<reference evidence="1 2" key="1">
    <citation type="submission" date="2023-07" db="EMBL/GenBank/DDBJ databases">
        <authorList>
            <person name="Girao M."/>
            <person name="Carvalho M.F."/>
        </authorList>
    </citation>
    <scope>NUCLEOTIDE SEQUENCE [LARGE SCALE GENOMIC DNA]</scope>
    <source>
        <strain evidence="1 2">YIM65754</strain>
    </source>
</reference>
<dbReference type="Gene3D" id="1.10.357.10">
    <property type="entry name" value="Tetracycline Repressor, domain 2"/>
    <property type="match status" value="1"/>
</dbReference>
<dbReference type="InterPro" id="IPR036271">
    <property type="entry name" value="Tet_transcr_reg_TetR-rel_C_sf"/>
</dbReference>
<gene>
    <name evidence="1" type="ORF">Q7514_18995</name>
</gene>
<sequence length="211" mass="23625">MMFPSRKPGPKARLSREVILRAALATPREITITGIAEQLGCSAAALYRHVESKDDIVIGALELLIAETPRPDPDRGWRTLLEQECDVRWRLYEGHPELFAAWPRTGRPVIASVHRNEWVALRVADAGFDLADARGVVAAIVAAAADYGLLLAFQRRPGAVQALDARLGVLGPEMRAVEQDRLSRPRHHFDRQLRILLDGFAVHYERTIDER</sequence>
<dbReference type="SUPFAM" id="SSF48498">
    <property type="entry name" value="Tetracyclin repressor-like, C-terminal domain"/>
    <property type="match status" value="1"/>
</dbReference>
<dbReference type="RefSeq" id="WP_330134833.1">
    <property type="nucleotide sequence ID" value="NZ_JAUTXY010000009.1"/>
</dbReference>
<evidence type="ECO:0000313" key="1">
    <source>
        <dbReference type="EMBL" id="MEE2059609.1"/>
    </source>
</evidence>
<proteinExistence type="predicted"/>
<dbReference type="EMBL" id="JAUTXY010000009">
    <property type="protein sequence ID" value="MEE2059609.1"/>
    <property type="molecule type" value="Genomic_DNA"/>
</dbReference>
<dbReference type="InterPro" id="IPR009057">
    <property type="entry name" value="Homeodomain-like_sf"/>
</dbReference>
<dbReference type="Proteomes" id="UP001336020">
    <property type="component" value="Unassembled WGS sequence"/>
</dbReference>
<protein>
    <recommendedName>
        <fullName evidence="3">TetR family transcriptional regulator</fullName>
    </recommendedName>
</protein>
<keyword evidence="2" id="KW-1185">Reference proteome</keyword>
<organism evidence="1 2">
    <name type="scientific">Rhodococcus artemisiae</name>
    <dbReference type="NCBI Taxonomy" id="714159"/>
    <lineage>
        <taxon>Bacteria</taxon>
        <taxon>Bacillati</taxon>
        <taxon>Actinomycetota</taxon>
        <taxon>Actinomycetes</taxon>
        <taxon>Mycobacteriales</taxon>
        <taxon>Nocardiaceae</taxon>
        <taxon>Rhodococcus</taxon>
    </lineage>
</organism>
<dbReference type="SUPFAM" id="SSF46689">
    <property type="entry name" value="Homeodomain-like"/>
    <property type="match status" value="1"/>
</dbReference>